<comment type="caution">
    <text evidence="6">The sequence shown here is derived from an EMBL/GenBank/DDBJ whole genome shotgun (WGS) entry which is preliminary data.</text>
</comment>
<dbReference type="AlphaFoldDB" id="A0A9Q0MKK6"/>
<protein>
    <recommendedName>
        <fullName evidence="2">Pyridoxal phosphate homeostasis protein</fullName>
        <shortName evidence="2">PLP homeostasis protein</shortName>
    </recommendedName>
</protein>
<dbReference type="Pfam" id="PF01168">
    <property type="entry name" value="Ala_racemase_N"/>
    <property type="match status" value="1"/>
</dbReference>
<dbReference type="FunFam" id="3.20.20.10:FF:000007">
    <property type="entry name" value="Pyridoxal phosphate homeostasis protein"/>
    <property type="match status" value="1"/>
</dbReference>
<name>A0A9Q0MKK6_9DIPT</name>
<dbReference type="Proteomes" id="UP001151699">
    <property type="component" value="Unassembled WGS sequence"/>
</dbReference>
<feature type="modified residue" description="N6-(pyridoxal phosphate)lysine" evidence="2 3">
    <location>
        <position position="44"/>
    </location>
</feature>
<comment type="function">
    <text evidence="2">Pyridoxal 5'-phosphate (PLP)-binding protein, which may be involved in intracellular homeostatic regulation of pyridoxal 5'-phosphate (PLP), the active form of vitamin B6.</text>
</comment>
<comment type="cofactor">
    <cofactor evidence="3">
        <name>pyridoxal 5'-phosphate</name>
        <dbReference type="ChEBI" id="CHEBI:597326"/>
    </cofactor>
</comment>
<dbReference type="PANTHER" id="PTHR10146">
    <property type="entry name" value="PROLINE SYNTHETASE CO-TRANSCRIBED BACTERIAL HOMOLOG PROTEIN"/>
    <property type="match status" value="1"/>
</dbReference>
<dbReference type="CDD" id="cd06822">
    <property type="entry name" value="PLPDE_III_YBL036c_euk"/>
    <property type="match status" value="1"/>
</dbReference>
<dbReference type="NCBIfam" id="TIGR00044">
    <property type="entry name" value="YggS family pyridoxal phosphate-dependent enzyme"/>
    <property type="match status" value="1"/>
</dbReference>
<evidence type="ECO:0000259" key="5">
    <source>
        <dbReference type="Pfam" id="PF01168"/>
    </source>
</evidence>
<evidence type="ECO:0000313" key="7">
    <source>
        <dbReference type="Proteomes" id="UP001151699"/>
    </source>
</evidence>
<evidence type="ECO:0000313" key="6">
    <source>
        <dbReference type="EMBL" id="KAJ6633210.1"/>
    </source>
</evidence>
<evidence type="ECO:0000256" key="4">
    <source>
        <dbReference type="RuleBase" id="RU004514"/>
    </source>
</evidence>
<keyword evidence="7" id="KW-1185">Reference proteome</keyword>
<dbReference type="Gene3D" id="3.20.20.10">
    <property type="entry name" value="Alanine racemase"/>
    <property type="match status" value="1"/>
</dbReference>
<dbReference type="PANTHER" id="PTHR10146:SF14">
    <property type="entry name" value="PYRIDOXAL PHOSPHATE HOMEOSTASIS PROTEIN"/>
    <property type="match status" value="1"/>
</dbReference>
<dbReference type="PIRSF" id="PIRSF004848">
    <property type="entry name" value="YBL036c_PLPDEIII"/>
    <property type="match status" value="1"/>
</dbReference>
<dbReference type="SUPFAM" id="SSF51419">
    <property type="entry name" value="PLP-binding barrel"/>
    <property type="match status" value="1"/>
</dbReference>
<keyword evidence="1 2" id="KW-0663">Pyridoxal phosphate</keyword>
<dbReference type="InterPro" id="IPR029066">
    <property type="entry name" value="PLP-binding_barrel"/>
</dbReference>
<dbReference type="InterPro" id="IPR011078">
    <property type="entry name" value="PyrdxlP_homeostasis"/>
</dbReference>
<evidence type="ECO:0000256" key="2">
    <source>
        <dbReference type="HAMAP-Rule" id="MF_03225"/>
    </source>
</evidence>
<dbReference type="HAMAP" id="MF_02087">
    <property type="entry name" value="PLP_homeostasis"/>
    <property type="match status" value="1"/>
</dbReference>
<sequence length="252" mass="28380">MIRNMSQIDVKLGIQSILGRINEAFLSRNPVIKTKKPLLVAVSKTKPVELIAEAYETGQRDFGENYVQELKEKGTNPVILEKCKDIRWHFIGHLQHKQVNKVLKTPGLYMVETIDSERIATAINNSWEKITKPNKEPLKVLVQVNTSNEEEKSGVDPSNVVPLCKFIIETCNNLKLEGLMTIGKFGHDYSTGPNPDFISLMKCQKDVCEAFSWDESDVEVSMGMSDDFDEAIKVGSTIVRVGSSIFGYRQKK</sequence>
<evidence type="ECO:0000256" key="1">
    <source>
        <dbReference type="ARBA" id="ARBA00022898"/>
    </source>
</evidence>
<gene>
    <name evidence="6" type="primary">Plpbp</name>
    <name evidence="6" type="ORF">Bhyg_15537</name>
</gene>
<organism evidence="6 7">
    <name type="scientific">Pseudolycoriella hygida</name>
    <dbReference type="NCBI Taxonomy" id="35572"/>
    <lineage>
        <taxon>Eukaryota</taxon>
        <taxon>Metazoa</taxon>
        <taxon>Ecdysozoa</taxon>
        <taxon>Arthropoda</taxon>
        <taxon>Hexapoda</taxon>
        <taxon>Insecta</taxon>
        <taxon>Pterygota</taxon>
        <taxon>Neoptera</taxon>
        <taxon>Endopterygota</taxon>
        <taxon>Diptera</taxon>
        <taxon>Nematocera</taxon>
        <taxon>Sciaroidea</taxon>
        <taxon>Sciaridae</taxon>
        <taxon>Pseudolycoriella</taxon>
    </lineage>
</organism>
<proteinExistence type="inferred from homology"/>
<feature type="domain" description="Alanine racemase N-terminal" evidence="5">
    <location>
        <begin position="38"/>
        <end position="249"/>
    </location>
</feature>
<reference evidence="6" key="1">
    <citation type="submission" date="2022-07" db="EMBL/GenBank/DDBJ databases">
        <authorList>
            <person name="Trinca V."/>
            <person name="Uliana J.V.C."/>
            <person name="Torres T.T."/>
            <person name="Ward R.J."/>
            <person name="Monesi N."/>
        </authorList>
    </citation>
    <scope>NUCLEOTIDE SEQUENCE</scope>
    <source>
        <strain evidence="6">HSMRA1968</strain>
        <tissue evidence="6">Whole embryos</tissue>
    </source>
</reference>
<dbReference type="GO" id="GO:0030170">
    <property type="term" value="F:pyridoxal phosphate binding"/>
    <property type="evidence" value="ECO:0007669"/>
    <property type="project" value="UniProtKB-UniRule"/>
</dbReference>
<accession>A0A9Q0MKK6</accession>
<evidence type="ECO:0000256" key="3">
    <source>
        <dbReference type="PIRSR" id="PIRSR004848-1"/>
    </source>
</evidence>
<dbReference type="EMBL" id="WJQU01002137">
    <property type="protein sequence ID" value="KAJ6633210.1"/>
    <property type="molecule type" value="Genomic_DNA"/>
</dbReference>
<comment type="similarity">
    <text evidence="2 4">Belongs to the pyridoxal phosphate-binding protein YggS/PROSC family.</text>
</comment>
<dbReference type="OrthoDB" id="10264196at2759"/>
<dbReference type="InterPro" id="IPR001608">
    <property type="entry name" value="Ala_racemase_N"/>
</dbReference>